<name>A0A6J1SD25_FRAOC</name>
<dbReference type="InterPro" id="IPR000873">
    <property type="entry name" value="AMP-dep_synth/lig_dom"/>
</dbReference>
<dbReference type="FunFam" id="3.40.630.30:FF:000088">
    <property type="entry name" value="Ebony protein"/>
    <property type="match status" value="1"/>
</dbReference>
<dbReference type="Proteomes" id="UP000504606">
    <property type="component" value="Unplaced"/>
</dbReference>
<dbReference type="PANTHER" id="PTHR44845">
    <property type="entry name" value="CARRIER DOMAIN-CONTAINING PROTEIN"/>
    <property type="match status" value="1"/>
</dbReference>
<reference evidence="5" key="1">
    <citation type="submission" date="2025-08" db="UniProtKB">
        <authorList>
            <consortium name="RefSeq"/>
        </authorList>
    </citation>
    <scope>IDENTIFICATION</scope>
    <source>
        <tissue evidence="5">Whole organism</tissue>
    </source>
</reference>
<evidence type="ECO:0000313" key="4">
    <source>
        <dbReference type="Proteomes" id="UP000504606"/>
    </source>
</evidence>
<proteinExistence type="predicted"/>
<dbReference type="Gene3D" id="1.10.1200.10">
    <property type="entry name" value="ACP-like"/>
    <property type="match status" value="1"/>
</dbReference>
<keyword evidence="4" id="KW-1185">Reference proteome</keyword>
<keyword evidence="1" id="KW-0596">Phosphopantetheine</keyword>
<dbReference type="InterPro" id="IPR045851">
    <property type="entry name" value="AMP-bd_C_sf"/>
</dbReference>
<dbReference type="PANTHER" id="PTHR44845:SF6">
    <property type="entry name" value="BETA-ALANINE-ACTIVATING ENZYME"/>
    <property type="match status" value="1"/>
</dbReference>
<dbReference type="RefSeq" id="XP_026279084.1">
    <property type="nucleotide sequence ID" value="XM_026423299.2"/>
</dbReference>
<dbReference type="InterPro" id="IPR009081">
    <property type="entry name" value="PP-bd_ACP"/>
</dbReference>
<evidence type="ECO:0000256" key="2">
    <source>
        <dbReference type="ARBA" id="ARBA00022553"/>
    </source>
</evidence>
<dbReference type="InterPro" id="IPR020845">
    <property type="entry name" value="AMP-binding_CS"/>
</dbReference>
<dbReference type="PROSITE" id="PS50075">
    <property type="entry name" value="CARRIER"/>
    <property type="match status" value="1"/>
</dbReference>
<dbReference type="CDD" id="cd05930">
    <property type="entry name" value="A_NRPS"/>
    <property type="match status" value="1"/>
</dbReference>
<dbReference type="Pfam" id="PF00501">
    <property type="entry name" value="AMP-binding"/>
    <property type="match status" value="1"/>
</dbReference>
<dbReference type="GeneID" id="113206978"/>
<dbReference type="Gene3D" id="3.40.50.12780">
    <property type="entry name" value="N-terminal domain of ligase-like"/>
    <property type="match status" value="1"/>
</dbReference>
<gene>
    <name evidence="5" type="primary">LOC113206978</name>
</gene>
<dbReference type="Pfam" id="PF00550">
    <property type="entry name" value="PP-binding"/>
    <property type="match status" value="1"/>
</dbReference>
<dbReference type="Gene3D" id="3.30.300.30">
    <property type="match status" value="1"/>
</dbReference>
<dbReference type="Gene3D" id="3.40.630.30">
    <property type="match status" value="1"/>
</dbReference>
<organism evidence="4 5">
    <name type="scientific">Frankliniella occidentalis</name>
    <name type="common">Western flower thrips</name>
    <name type="synonym">Euthrips occidentalis</name>
    <dbReference type="NCBI Taxonomy" id="133901"/>
    <lineage>
        <taxon>Eukaryota</taxon>
        <taxon>Metazoa</taxon>
        <taxon>Ecdysozoa</taxon>
        <taxon>Arthropoda</taxon>
        <taxon>Hexapoda</taxon>
        <taxon>Insecta</taxon>
        <taxon>Pterygota</taxon>
        <taxon>Neoptera</taxon>
        <taxon>Paraneoptera</taxon>
        <taxon>Thysanoptera</taxon>
        <taxon>Terebrantia</taxon>
        <taxon>Thripoidea</taxon>
        <taxon>Thripidae</taxon>
        <taxon>Frankliniella</taxon>
    </lineage>
</organism>
<dbReference type="SUPFAM" id="SSF47336">
    <property type="entry name" value="ACP-like"/>
    <property type="match status" value="1"/>
</dbReference>
<evidence type="ECO:0000259" key="3">
    <source>
        <dbReference type="PROSITE" id="PS50075"/>
    </source>
</evidence>
<evidence type="ECO:0000256" key="1">
    <source>
        <dbReference type="ARBA" id="ARBA00022450"/>
    </source>
</evidence>
<dbReference type="InterPro" id="IPR036736">
    <property type="entry name" value="ACP-like_sf"/>
</dbReference>
<dbReference type="CTD" id="42521"/>
<dbReference type="InterPro" id="IPR042099">
    <property type="entry name" value="ANL_N_sf"/>
</dbReference>
<feature type="domain" description="Carrier" evidence="3">
    <location>
        <begin position="571"/>
        <end position="648"/>
    </location>
</feature>
<dbReference type="PROSITE" id="PS00012">
    <property type="entry name" value="PHOSPHOPANTETHEINE"/>
    <property type="match status" value="1"/>
</dbReference>
<evidence type="ECO:0000313" key="5">
    <source>
        <dbReference type="RefSeq" id="XP_026279084.1"/>
    </source>
</evidence>
<dbReference type="SUPFAM" id="SSF56801">
    <property type="entry name" value="Acetyl-CoA synthetase-like"/>
    <property type="match status" value="1"/>
</dbReference>
<dbReference type="PROSITE" id="PS00455">
    <property type="entry name" value="AMP_BINDING"/>
    <property type="match status" value="1"/>
</dbReference>
<dbReference type="KEGG" id="foc:113206978"/>
<dbReference type="InterPro" id="IPR006162">
    <property type="entry name" value="Ppantetheine_attach_site"/>
</dbReference>
<dbReference type="OrthoDB" id="416786at2759"/>
<dbReference type="AlphaFoldDB" id="A0A6J1SD25"/>
<accession>A0A6J1SD25</accession>
<keyword evidence="2" id="KW-0597">Phosphoprotein</keyword>
<protein>
    <submittedName>
        <fullName evidence="5">Dimodular nonribosomal peptide synthase</fullName>
    </submittedName>
</protein>
<sequence length="873" mass="95124">MGSLPDLSILRGETAPAPAGQPQLLHRLLEEVAAGPAANTPAVMYQGRRISYAELDAAASRFARAIVRKVRMCSAGGNAANPDGDVLVAVRLPPSDRLLVILLAAVKAGAAYLPLDSAFPPDRVRHILTEARPAIVISDQPDPELFRGTIAATYAELQAEAADLSGAPLSDQDGLLADPLLALVLYTSGSTGVPKGVRLPHNVVLNRLRWQWRQFPFGEEEALCVFKTALTFVDSVPEIWGPLLQGRALLVLDKDVTSDTERLVHALEDNQVERLVLVPSLLRAMLMYLKMDAERNAERHNKPLLARLRLWVCSGESLAASLAEQFFAHFASVGLDSHWLCNFYGSTEIMGDVTFHVLRSAAEVQGLDKIPIGSPLDNTVVYLLDEHFRPALAGQPGELFVAGRNLAAGYVAGRDPHRFLDNPLAVHPDYVRLYRTGDFARVDKNTLVFEGRTDSQVKVRGHRVDLSELEAALTRVDGVDKGVVLCYRPGEEDQAVLAFVTLREGSQGPLSARQVESALGLSLPPYAVPQVLAVDWIPLLVNGKVDRQALLRGYAESSALDRSPDYSGAPDGLADVARVLLDTVAEVLGAAARAKVSLARSFYELGGNSLNSVLTVTRLRDQGFFISVSDFIGAESLGQALECMKPSGAEASLLAESRHQSNFRAELLSEEHKKDVYSMITDSFLQKADLEHWLMPGVSPSDYSELMDQIWEPLVEKKLSCVVKDEAGAAVACALTFDAHDEPPVQITSKLNIVFDFLEFIEGPIRDNKLPTGRGRVLHSFMMATAASLSPRANVLAMQFMEQEVLRTARSRGFTGVFTTNTSPLTQQLGRDVFGFQTLLDYQVNQYVAPDGTVPFGEAPDSQRAVVAWKPIQ</sequence>